<feature type="non-terminal residue" evidence="2">
    <location>
        <position position="553"/>
    </location>
</feature>
<dbReference type="Proteomes" id="UP000284706">
    <property type="component" value="Unassembled WGS sequence"/>
</dbReference>
<feature type="compositionally biased region" description="Polar residues" evidence="1">
    <location>
        <begin position="372"/>
        <end position="382"/>
    </location>
</feature>
<protein>
    <submittedName>
        <fullName evidence="2">Uncharacterized protein</fullName>
    </submittedName>
</protein>
<feature type="compositionally biased region" description="Basic and acidic residues" evidence="1">
    <location>
        <begin position="496"/>
        <end position="507"/>
    </location>
</feature>
<feature type="compositionally biased region" description="Polar residues" evidence="1">
    <location>
        <begin position="456"/>
        <end position="465"/>
    </location>
</feature>
<dbReference type="AlphaFoldDB" id="A0A409W411"/>
<feature type="compositionally biased region" description="Low complexity" evidence="1">
    <location>
        <begin position="522"/>
        <end position="535"/>
    </location>
</feature>
<evidence type="ECO:0000313" key="3">
    <source>
        <dbReference type="Proteomes" id="UP000284706"/>
    </source>
</evidence>
<dbReference type="EMBL" id="NHYE01005413">
    <property type="protein sequence ID" value="PPQ73280.1"/>
    <property type="molecule type" value="Genomic_DNA"/>
</dbReference>
<proteinExistence type="predicted"/>
<sequence length="553" mass="60243">MPGRESFQGLRKSFLENERQGYKNAVANGTKDDFVMDVVRRFLKRFPIDLDDDKEPTAKDLASVDDAAPDEERVAPDPQDYAEDQTGYNIELEKFENVTKRLEFRAKQIARWFNYRLNKDDGQKGSTKQNGKQKKALDLNDPMTVFTLRLMGKDAARPRKSTDYNLWANDNKSAVEEAYSAAGVKSAGMDLKTRTEVTRKLFAKESESVRKAYAQRAQEEHEDTIKQWEEACQRPASIAPESHQICIDGIATTMQPALDALAEFTGMRVTLLAGGPEPAAGGRLNIIGRRTYNHSSLHSGGTKGPISLRFPEAEPEKYHNQVIAAFSDFLRKCYSREDCQSSALKTVAGSKLECIKDKDLFYTPATGENYGTPESISQGPSNAQAPGTAQASAAHAPATAHDPAAQDPATTQAPATVSSQFQTSSTTLNTSSSNTAISGTAANASSTKPSVPEAIPTSSSIGDSASHTKKSRHKERRRVEEGVVSDRGSEAQAGEHQTEKHRCETARRLPQIPSVSSPPSPDVSARSRSSESPTPDILTLFRRSGATSVPSSP</sequence>
<feature type="region of interest" description="Disordered" evidence="1">
    <location>
        <begin position="369"/>
        <end position="553"/>
    </location>
</feature>
<feature type="compositionally biased region" description="Polar residues" evidence="1">
    <location>
        <begin position="436"/>
        <end position="449"/>
    </location>
</feature>
<evidence type="ECO:0000313" key="2">
    <source>
        <dbReference type="EMBL" id="PPQ73280.1"/>
    </source>
</evidence>
<feature type="compositionally biased region" description="Low complexity" evidence="1">
    <location>
        <begin position="383"/>
        <end position="435"/>
    </location>
</feature>
<dbReference type="InParanoid" id="A0A409W411"/>
<evidence type="ECO:0000256" key="1">
    <source>
        <dbReference type="SAM" id="MobiDB-lite"/>
    </source>
</evidence>
<organism evidence="2 3">
    <name type="scientific">Gymnopilus dilepis</name>
    <dbReference type="NCBI Taxonomy" id="231916"/>
    <lineage>
        <taxon>Eukaryota</taxon>
        <taxon>Fungi</taxon>
        <taxon>Dikarya</taxon>
        <taxon>Basidiomycota</taxon>
        <taxon>Agaricomycotina</taxon>
        <taxon>Agaricomycetes</taxon>
        <taxon>Agaricomycetidae</taxon>
        <taxon>Agaricales</taxon>
        <taxon>Agaricineae</taxon>
        <taxon>Hymenogastraceae</taxon>
        <taxon>Gymnopilus</taxon>
    </lineage>
</organism>
<feature type="compositionally biased region" description="Basic residues" evidence="1">
    <location>
        <begin position="467"/>
        <end position="476"/>
    </location>
</feature>
<name>A0A409W411_9AGAR</name>
<comment type="caution">
    <text evidence="2">The sequence shown here is derived from an EMBL/GenBank/DDBJ whole genome shotgun (WGS) entry which is preliminary data.</text>
</comment>
<keyword evidence="3" id="KW-1185">Reference proteome</keyword>
<accession>A0A409W411</accession>
<feature type="region of interest" description="Disordered" evidence="1">
    <location>
        <begin position="50"/>
        <end position="82"/>
    </location>
</feature>
<gene>
    <name evidence="2" type="ORF">CVT26_015231</name>
</gene>
<reference evidence="2 3" key="1">
    <citation type="journal article" date="2018" name="Evol. Lett.">
        <title>Horizontal gene cluster transfer increased hallucinogenic mushroom diversity.</title>
        <authorList>
            <person name="Reynolds H.T."/>
            <person name="Vijayakumar V."/>
            <person name="Gluck-Thaler E."/>
            <person name="Korotkin H.B."/>
            <person name="Matheny P.B."/>
            <person name="Slot J.C."/>
        </authorList>
    </citation>
    <scope>NUCLEOTIDE SEQUENCE [LARGE SCALE GENOMIC DNA]</scope>
    <source>
        <strain evidence="2 3">SRW20</strain>
    </source>
</reference>
<dbReference type="OrthoDB" id="3033067at2759"/>